<feature type="compositionally biased region" description="Low complexity" evidence="1">
    <location>
        <begin position="96"/>
        <end position="107"/>
    </location>
</feature>
<organism evidence="3 4">
    <name type="scientific">Pyricularia grisea</name>
    <name type="common">Crabgrass-specific blast fungus</name>
    <name type="synonym">Magnaporthe grisea</name>
    <dbReference type="NCBI Taxonomy" id="148305"/>
    <lineage>
        <taxon>Eukaryota</taxon>
        <taxon>Fungi</taxon>
        <taxon>Dikarya</taxon>
        <taxon>Ascomycota</taxon>
        <taxon>Pezizomycotina</taxon>
        <taxon>Sordariomycetes</taxon>
        <taxon>Sordariomycetidae</taxon>
        <taxon>Magnaporthales</taxon>
        <taxon>Pyriculariaceae</taxon>
        <taxon>Pyricularia</taxon>
    </lineage>
</organism>
<feature type="region of interest" description="Disordered" evidence="1">
    <location>
        <begin position="644"/>
        <end position="663"/>
    </location>
</feature>
<gene>
    <name evidence="4" type="ORF">PgNI_00855</name>
</gene>
<evidence type="ECO:0000256" key="1">
    <source>
        <dbReference type="SAM" id="MobiDB-lite"/>
    </source>
</evidence>
<feature type="region of interest" description="Disordered" evidence="1">
    <location>
        <begin position="17"/>
        <end position="107"/>
    </location>
</feature>
<reference evidence="4" key="3">
    <citation type="submission" date="2025-08" db="UniProtKB">
        <authorList>
            <consortium name="RefSeq"/>
        </authorList>
    </citation>
    <scope>IDENTIFICATION</scope>
    <source>
        <strain evidence="4">NI907</strain>
    </source>
</reference>
<feature type="region of interest" description="Disordered" evidence="1">
    <location>
        <begin position="424"/>
        <end position="446"/>
    </location>
</feature>
<dbReference type="KEGG" id="pgri:PgNI_00855"/>
<feature type="region of interest" description="Disordered" evidence="1">
    <location>
        <begin position="780"/>
        <end position="820"/>
    </location>
</feature>
<feature type="region of interest" description="Disordered" evidence="1">
    <location>
        <begin position="291"/>
        <end position="320"/>
    </location>
</feature>
<feature type="compositionally biased region" description="Polar residues" evidence="1">
    <location>
        <begin position="45"/>
        <end position="54"/>
    </location>
</feature>
<name>A0A6P8BIX0_PYRGI</name>
<proteinExistence type="predicted"/>
<feature type="compositionally biased region" description="Polar residues" evidence="1">
    <location>
        <begin position="437"/>
        <end position="446"/>
    </location>
</feature>
<feature type="compositionally biased region" description="Pro residues" evidence="1">
    <location>
        <begin position="30"/>
        <end position="40"/>
    </location>
</feature>
<reference evidence="4" key="1">
    <citation type="journal article" date="2019" name="Mol. Biol. Evol.">
        <title>Blast fungal genomes show frequent chromosomal changes, gene gains and losses, and effector gene turnover.</title>
        <authorList>
            <person name="Gomez Luciano L.B."/>
            <person name="Jason Tsai I."/>
            <person name="Chuma I."/>
            <person name="Tosa Y."/>
            <person name="Chen Y.H."/>
            <person name="Li J.Y."/>
            <person name="Li M.Y."/>
            <person name="Jade Lu M.Y."/>
            <person name="Nakayashiki H."/>
            <person name="Li W.H."/>
        </authorList>
    </citation>
    <scope>NUCLEOTIDE SEQUENCE</scope>
    <source>
        <strain evidence="4">NI907</strain>
    </source>
</reference>
<dbReference type="RefSeq" id="XP_030987082.1">
    <property type="nucleotide sequence ID" value="XM_031120932.1"/>
</dbReference>
<dbReference type="PROSITE" id="PS50108">
    <property type="entry name" value="CRIB"/>
    <property type="match status" value="1"/>
</dbReference>
<feature type="compositionally biased region" description="Low complexity" evidence="1">
    <location>
        <begin position="174"/>
        <end position="186"/>
    </location>
</feature>
<dbReference type="GeneID" id="41955846"/>
<dbReference type="InterPro" id="IPR000095">
    <property type="entry name" value="CRIB_dom"/>
</dbReference>
<accession>A0A6P8BIX0</accession>
<reference evidence="4" key="2">
    <citation type="submission" date="2019-10" db="EMBL/GenBank/DDBJ databases">
        <authorList>
            <consortium name="NCBI Genome Project"/>
        </authorList>
    </citation>
    <scope>NUCLEOTIDE SEQUENCE</scope>
    <source>
        <strain evidence="4">NI907</strain>
    </source>
</reference>
<sequence>MWTGPPPLPAFSVDRLARRNNKSSATSAPTSPPLSSPRYPPSSSVLGQYHSQNLADLLEPAVDGPPSPESIRALSQQVRRTTTSSPVQEKLRNNQQTCSGSTSSLQSLSYSGCPPWEHSFDAPYSAPIQLSRNSSGRSESANMQHQARERTDSVQIFGKALFNRKPKSNKRDSSNYSSSGSSSIYSQDLPLDTVSPPLPVAVMNLPTANHSIPSLFSRRKNARDSIIVDSDVKRKYTISAPYNFQHLAHSENNGRPGMQTANRLTMQTEDSLIRASRVPSDGSLVGINAESHSSVNSSYEHLESSDKHTEVAAKRTSVSPVSSIFPVSPVRRRYPLIKVRSRDFMEQSPPRQTKLDEIAPPVPPPRVSSRVSLGHARLDSTSATTIHDRPQTSGGISQTSQRSASSDQEDDYLHMRKTSRDSNIVPADFRFSRATPPASNTNNWPLTCSPGAVSSDALPNVPEEEEHAIRARSRASIISTNSSLRASKSVPMLWQIGTSSQRPSSIASDTLGRFDMSRLVAQRAPAVDSTTNEPLDVLLSDSWEDDIDYCYEHEAEADCNYAWDRPSLDISREDDETTPVEFDYNDEHSVLAHGYLHPGRFDVPALSPVSQVSRDSMILMEAVTPTTPAVPASANFSLPRADIQKQASRRQVRKPPQTLNYTESQGFDLSPTLIIPNGEFQRQVVEEPEWYPGQDDILTTRSPYSYEEPTLNMDKSALFVQSRVSGSTVASMSSDLTSSDRHASTSTTFSRLTSSTSSISIQGLADQSTDTLVQAREMADLSPVSPQKSRDDSMSKLTKQRKEEQAPTRTRQRAKTLSHAQMAYSKPSLQPNVQHYAAYTMSVSRI</sequence>
<feature type="region of interest" description="Disordered" evidence="1">
    <location>
        <begin position="127"/>
        <end position="190"/>
    </location>
</feature>
<evidence type="ECO:0000259" key="2">
    <source>
        <dbReference type="PROSITE" id="PS50108"/>
    </source>
</evidence>
<evidence type="ECO:0000313" key="4">
    <source>
        <dbReference type="RefSeq" id="XP_030987082.1"/>
    </source>
</evidence>
<feature type="domain" description="CRIB" evidence="2">
    <location>
        <begin position="238"/>
        <end position="251"/>
    </location>
</feature>
<feature type="compositionally biased region" description="Polar residues" evidence="1">
    <location>
        <begin position="128"/>
        <end position="145"/>
    </location>
</feature>
<evidence type="ECO:0000313" key="3">
    <source>
        <dbReference type="Proteomes" id="UP000515153"/>
    </source>
</evidence>
<feature type="compositionally biased region" description="Basic and acidic residues" evidence="1">
    <location>
        <begin position="788"/>
        <end position="806"/>
    </location>
</feature>
<feature type="compositionally biased region" description="Polar residues" evidence="1">
    <location>
        <begin position="379"/>
        <end position="406"/>
    </location>
</feature>
<dbReference type="AlphaFoldDB" id="A0A6P8BIX0"/>
<feature type="compositionally biased region" description="Basic and acidic residues" evidence="1">
    <location>
        <begin position="300"/>
        <end position="313"/>
    </location>
</feature>
<feature type="region of interest" description="Disordered" evidence="1">
    <location>
        <begin position="341"/>
        <end position="411"/>
    </location>
</feature>
<feature type="compositionally biased region" description="Polar residues" evidence="1">
    <location>
        <begin position="73"/>
        <end position="87"/>
    </location>
</feature>
<feature type="region of interest" description="Disordered" evidence="1">
    <location>
        <begin position="731"/>
        <end position="752"/>
    </location>
</feature>
<protein>
    <recommendedName>
        <fullName evidence="2">CRIB domain-containing protein</fullName>
    </recommendedName>
</protein>
<dbReference type="Proteomes" id="UP000515153">
    <property type="component" value="Unplaced"/>
</dbReference>
<keyword evidence="3" id="KW-1185">Reference proteome</keyword>